<comment type="function">
    <text evidence="4 5">Required for flagellar hook formation. May act as a scaffolding protein.</text>
</comment>
<evidence type="ECO:0000313" key="8">
    <source>
        <dbReference type="EMBL" id="SBW01521.1"/>
    </source>
</evidence>
<evidence type="ECO:0000256" key="4">
    <source>
        <dbReference type="ARBA" id="ARBA00024746"/>
    </source>
</evidence>
<feature type="region of interest" description="Disordered" evidence="6">
    <location>
        <begin position="1"/>
        <end position="24"/>
    </location>
</feature>
<feature type="compositionally biased region" description="Low complexity" evidence="6">
    <location>
        <begin position="249"/>
        <end position="265"/>
    </location>
</feature>
<keyword evidence="3 5" id="KW-1005">Bacterial flagellum biogenesis</keyword>
<dbReference type="Gene3D" id="2.30.30.910">
    <property type="match status" value="1"/>
</dbReference>
<dbReference type="AlphaFoldDB" id="A0A212JQ48"/>
<dbReference type="Gene3D" id="2.60.40.4070">
    <property type="match status" value="1"/>
</dbReference>
<dbReference type="Pfam" id="PF03963">
    <property type="entry name" value="FlgD"/>
    <property type="match status" value="1"/>
</dbReference>
<dbReference type="GO" id="GO:0044781">
    <property type="term" value="P:bacterial-type flagellum organization"/>
    <property type="evidence" value="ECO:0007669"/>
    <property type="project" value="UniProtKB-UniRule"/>
</dbReference>
<feature type="region of interest" description="Disordered" evidence="6">
    <location>
        <begin position="223"/>
        <end position="265"/>
    </location>
</feature>
<evidence type="ECO:0000259" key="7">
    <source>
        <dbReference type="Pfam" id="PF13860"/>
    </source>
</evidence>
<gene>
    <name evidence="8" type="ORF">KL86APRO_11448</name>
</gene>
<sequence>MTDVTTLAALNSDHSKSNSSKSKLSGDLDSFLSLLTAQLKNQDPLSPMDSTEFTNQLVQFSGVEQAINTNTNLESLIGLTQASIGATAVGYIGKEVQAESATMPLQDGQAKYTYTLPKDASKCLVVIKDSTGAVVKTEQGQLKAGTYHMTWDGKNGYGEQLDDGAYTLEVQATDTDGKTIEKIYTTVFGKVTAVANDGDDVMIAAGPVLFGMSYIVSVRDYTAPTPPAPETDPDATPDTGETGSEGDGTDTAGDTSGTAETETNG</sequence>
<dbReference type="EMBL" id="FLUO01000001">
    <property type="protein sequence ID" value="SBW01521.1"/>
    <property type="molecule type" value="Genomic_DNA"/>
</dbReference>
<comment type="similarity">
    <text evidence="1 5">Belongs to the FlgD family.</text>
</comment>
<accession>A0A212JQ48</accession>
<dbReference type="Pfam" id="PF13860">
    <property type="entry name" value="FlgD_ig"/>
    <property type="match status" value="1"/>
</dbReference>
<proteinExistence type="inferred from homology"/>
<evidence type="ECO:0000256" key="2">
    <source>
        <dbReference type="ARBA" id="ARBA00016013"/>
    </source>
</evidence>
<name>A0A212JQ48_9PROT</name>
<dbReference type="InterPro" id="IPR025965">
    <property type="entry name" value="FlgD/Vpr_Ig-like"/>
</dbReference>
<organism evidence="8">
    <name type="scientific">uncultured Alphaproteobacteria bacterium</name>
    <dbReference type="NCBI Taxonomy" id="91750"/>
    <lineage>
        <taxon>Bacteria</taxon>
        <taxon>Pseudomonadati</taxon>
        <taxon>Pseudomonadota</taxon>
        <taxon>Alphaproteobacteria</taxon>
        <taxon>environmental samples</taxon>
    </lineage>
</organism>
<evidence type="ECO:0000256" key="6">
    <source>
        <dbReference type="SAM" id="MobiDB-lite"/>
    </source>
</evidence>
<dbReference type="InterPro" id="IPR005648">
    <property type="entry name" value="FlgD"/>
</dbReference>
<feature type="domain" description="FlgD/Vpr Ig-like" evidence="7">
    <location>
        <begin position="106"/>
        <end position="175"/>
    </location>
</feature>
<evidence type="ECO:0000256" key="1">
    <source>
        <dbReference type="ARBA" id="ARBA00010577"/>
    </source>
</evidence>
<evidence type="ECO:0000256" key="5">
    <source>
        <dbReference type="RuleBase" id="RU362076"/>
    </source>
</evidence>
<protein>
    <recommendedName>
        <fullName evidence="2 5">Basal-body rod modification protein FlgD</fullName>
    </recommendedName>
</protein>
<evidence type="ECO:0000256" key="3">
    <source>
        <dbReference type="ARBA" id="ARBA00022795"/>
    </source>
</evidence>
<reference evidence="8" key="1">
    <citation type="submission" date="2016-04" db="EMBL/GenBank/DDBJ databases">
        <authorList>
            <person name="Evans L.H."/>
            <person name="Alamgir A."/>
            <person name="Owens N."/>
            <person name="Weber N.D."/>
            <person name="Virtaneva K."/>
            <person name="Barbian K."/>
            <person name="Babar A."/>
            <person name="Rosenke K."/>
        </authorList>
    </citation>
    <scope>NUCLEOTIDE SEQUENCE</scope>
    <source>
        <strain evidence="8">86</strain>
    </source>
</reference>